<keyword evidence="3" id="KW-1185">Reference proteome</keyword>
<evidence type="ECO:0000313" key="4">
    <source>
        <dbReference type="RefSeq" id="XP_033584902.1"/>
    </source>
</evidence>
<dbReference type="Proteomes" id="UP000504636">
    <property type="component" value="Unplaced"/>
</dbReference>
<evidence type="ECO:0000313" key="3">
    <source>
        <dbReference type="Proteomes" id="UP000504636"/>
    </source>
</evidence>
<reference evidence="4" key="2">
    <citation type="submission" date="2020-04" db="EMBL/GenBank/DDBJ databases">
        <authorList>
            <consortium name="NCBI Genome Project"/>
        </authorList>
    </citation>
    <scope>NUCLEOTIDE SEQUENCE</scope>
    <source>
        <strain evidence="4">CBS 304.34</strain>
    </source>
</reference>
<name>A0A6A6ZAS5_9PEZI</name>
<feature type="region of interest" description="Disordered" evidence="1">
    <location>
        <begin position="167"/>
        <end position="190"/>
    </location>
</feature>
<sequence>MVESFAPYLVRITASSESLFPAALVNRPPDFWYLHANEHFPQRWQPTSLSYLSPSRSTSVYNLVIERLRRRQRFRTDTKSFDRLQERLWLLNSSKERLGRARLSLRLRIVDSFKNNPTKFKELPNFAHKPSTYPRIRTLKQDPSSIDSSSATRSVSVSLNAANHPVMLLDSPTNSSSSYPQQHCGRVNRQ</sequence>
<gene>
    <name evidence="2 4" type="ORF">BDZ99DRAFT_514158</name>
</gene>
<reference evidence="2 4" key="1">
    <citation type="journal article" date="2020" name="Stud. Mycol.">
        <title>101 Dothideomycetes genomes: a test case for predicting lifestyles and emergence of pathogens.</title>
        <authorList>
            <person name="Haridas S."/>
            <person name="Albert R."/>
            <person name="Binder M."/>
            <person name="Bloem J."/>
            <person name="Labutti K."/>
            <person name="Salamov A."/>
            <person name="Andreopoulos B."/>
            <person name="Baker S."/>
            <person name="Barry K."/>
            <person name="Bills G."/>
            <person name="Bluhm B."/>
            <person name="Cannon C."/>
            <person name="Castanera R."/>
            <person name="Culley D."/>
            <person name="Daum C."/>
            <person name="Ezra D."/>
            <person name="Gonzalez J."/>
            <person name="Henrissat B."/>
            <person name="Kuo A."/>
            <person name="Liang C."/>
            <person name="Lipzen A."/>
            <person name="Lutzoni F."/>
            <person name="Magnuson J."/>
            <person name="Mondo S."/>
            <person name="Nolan M."/>
            <person name="Ohm R."/>
            <person name="Pangilinan J."/>
            <person name="Park H.-J."/>
            <person name="Ramirez L."/>
            <person name="Alfaro M."/>
            <person name="Sun H."/>
            <person name="Tritt A."/>
            <person name="Yoshinaga Y."/>
            <person name="Zwiers L.-H."/>
            <person name="Turgeon B."/>
            <person name="Goodwin S."/>
            <person name="Spatafora J."/>
            <person name="Crous P."/>
            <person name="Grigoriev I."/>
        </authorList>
    </citation>
    <scope>NUCLEOTIDE SEQUENCE</scope>
    <source>
        <strain evidence="2 4">CBS 304.34</strain>
    </source>
</reference>
<feature type="compositionally biased region" description="Polar residues" evidence="1">
    <location>
        <begin position="171"/>
        <end position="181"/>
    </location>
</feature>
<accession>A0A6A6ZAS5</accession>
<dbReference type="AlphaFoldDB" id="A0A6A6ZAS5"/>
<dbReference type="RefSeq" id="XP_033584902.1">
    <property type="nucleotide sequence ID" value="XM_033724831.1"/>
</dbReference>
<reference evidence="4" key="3">
    <citation type="submission" date="2025-04" db="UniProtKB">
        <authorList>
            <consortium name="RefSeq"/>
        </authorList>
    </citation>
    <scope>IDENTIFICATION</scope>
    <source>
        <strain evidence="4">CBS 304.34</strain>
    </source>
</reference>
<proteinExistence type="predicted"/>
<evidence type="ECO:0000256" key="1">
    <source>
        <dbReference type="SAM" id="MobiDB-lite"/>
    </source>
</evidence>
<protein>
    <submittedName>
        <fullName evidence="2 4">Uncharacterized protein</fullName>
    </submittedName>
</protein>
<dbReference type="EMBL" id="MU003692">
    <property type="protein sequence ID" value="KAF2817938.1"/>
    <property type="molecule type" value="Genomic_DNA"/>
</dbReference>
<evidence type="ECO:0000313" key="2">
    <source>
        <dbReference type="EMBL" id="KAF2817938.1"/>
    </source>
</evidence>
<dbReference type="GeneID" id="54465724"/>
<organism evidence="2">
    <name type="scientific">Mytilinidion resinicola</name>
    <dbReference type="NCBI Taxonomy" id="574789"/>
    <lineage>
        <taxon>Eukaryota</taxon>
        <taxon>Fungi</taxon>
        <taxon>Dikarya</taxon>
        <taxon>Ascomycota</taxon>
        <taxon>Pezizomycotina</taxon>
        <taxon>Dothideomycetes</taxon>
        <taxon>Pleosporomycetidae</taxon>
        <taxon>Mytilinidiales</taxon>
        <taxon>Mytilinidiaceae</taxon>
        <taxon>Mytilinidion</taxon>
    </lineage>
</organism>